<dbReference type="SMART" id="SM00180">
    <property type="entry name" value="EGF_Lam"/>
    <property type="match status" value="2"/>
</dbReference>
<dbReference type="InterPro" id="IPR002049">
    <property type="entry name" value="LE_dom"/>
</dbReference>
<gene>
    <name evidence="5" type="ORF">DICVIV_03857</name>
</gene>
<sequence>MPLIRSHVQHQRNETIESPIIIRGTSQFVKDGHGDIENGCPPCECDIIGSIGEQCDAVSGQCTCKQGVFGKRCNQCRPSYFNFTDAGCQFCHCNIYGSMQDGKCNNVTGKCECRENVDGTMCEKCATGFFNITSGTGCQRKSFWNFLKEAS</sequence>
<feature type="disulfide bond" evidence="3">
    <location>
        <begin position="45"/>
        <end position="62"/>
    </location>
</feature>
<dbReference type="Proteomes" id="UP000053766">
    <property type="component" value="Unassembled WGS sequence"/>
</dbReference>
<dbReference type="GO" id="GO:0009887">
    <property type="term" value="P:animal organ morphogenesis"/>
    <property type="evidence" value="ECO:0007669"/>
    <property type="project" value="TreeGrafter"/>
</dbReference>
<dbReference type="PANTHER" id="PTHR10574:SF444">
    <property type="entry name" value="BASEMENT MEMBRANE-SPECIFIC HEPARAN SULFATE PROTEOGLYCAN CORE PROTEIN"/>
    <property type="match status" value="1"/>
</dbReference>
<reference evidence="6" key="2">
    <citation type="journal article" date="2016" name="Sci. Rep.">
        <title>Dictyocaulus viviparus genome, variome and transcriptome elucidate lungworm biology and support future intervention.</title>
        <authorList>
            <person name="McNulty S.N."/>
            <person name="Strube C."/>
            <person name="Rosa B.A."/>
            <person name="Martin J.C."/>
            <person name="Tyagi R."/>
            <person name="Choi Y.J."/>
            <person name="Wang Q."/>
            <person name="Hallsworth Pepin K."/>
            <person name="Zhang X."/>
            <person name="Ozersky P."/>
            <person name="Wilson R.K."/>
            <person name="Sternberg P.W."/>
            <person name="Gasser R.B."/>
            <person name="Mitreva M."/>
        </authorList>
    </citation>
    <scope>NUCLEOTIDE SEQUENCE [LARGE SCALE GENOMIC DNA]</scope>
    <source>
        <strain evidence="6">HannoverDv2000</strain>
    </source>
</reference>
<evidence type="ECO:0000313" key="5">
    <source>
        <dbReference type="EMBL" id="KJH49984.1"/>
    </source>
</evidence>
<feature type="domain" description="Laminin EGF-like" evidence="4">
    <location>
        <begin position="43"/>
        <end position="90"/>
    </location>
</feature>
<reference evidence="5 6" key="1">
    <citation type="submission" date="2013-11" db="EMBL/GenBank/DDBJ databases">
        <title>Draft genome of the bovine lungworm Dictyocaulus viviparus.</title>
        <authorList>
            <person name="Mitreva M."/>
        </authorList>
    </citation>
    <scope>NUCLEOTIDE SEQUENCE [LARGE SCALE GENOMIC DNA]</scope>
    <source>
        <strain evidence="5 6">HannoverDv2000</strain>
    </source>
</reference>
<protein>
    <submittedName>
        <fullName evidence="5">Laminin EGF-like protein</fullName>
    </submittedName>
</protein>
<dbReference type="FunFam" id="2.10.25.10:FF:000904">
    <property type="entry name" value="LAMinin related. See also lmb"/>
    <property type="match status" value="1"/>
</dbReference>
<dbReference type="PROSITE" id="PS01248">
    <property type="entry name" value="EGF_LAM_1"/>
    <property type="match status" value="1"/>
</dbReference>
<evidence type="ECO:0000313" key="6">
    <source>
        <dbReference type="Proteomes" id="UP000053766"/>
    </source>
</evidence>
<dbReference type="AlphaFoldDB" id="A0A0D8Y1Q9"/>
<feature type="disulfide bond" evidence="3">
    <location>
        <begin position="64"/>
        <end position="73"/>
    </location>
</feature>
<keyword evidence="1 3" id="KW-1015">Disulfide bond</keyword>
<dbReference type="STRING" id="29172.A0A0D8Y1Q9"/>
<evidence type="ECO:0000259" key="4">
    <source>
        <dbReference type="PROSITE" id="PS50027"/>
    </source>
</evidence>
<dbReference type="EMBL" id="KN716218">
    <property type="protein sequence ID" value="KJH49984.1"/>
    <property type="molecule type" value="Genomic_DNA"/>
</dbReference>
<name>A0A0D8Y1Q9_DICVI</name>
<comment type="caution">
    <text evidence="3">Lacks conserved residue(s) required for the propagation of feature annotation.</text>
</comment>
<dbReference type="PROSITE" id="PS50027">
    <property type="entry name" value="EGF_LAM_2"/>
    <property type="match status" value="2"/>
</dbReference>
<organism evidence="5 6">
    <name type="scientific">Dictyocaulus viviparus</name>
    <name type="common">Bovine lungworm</name>
    <dbReference type="NCBI Taxonomy" id="29172"/>
    <lineage>
        <taxon>Eukaryota</taxon>
        <taxon>Metazoa</taxon>
        <taxon>Ecdysozoa</taxon>
        <taxon>Nematoda</taxon>
        <taxon>Chromadorea</taxon>
        <taxon>Rhabditida</taxon>
        <taxon>Rhabditina</taxon>
        <taxon>Rhabditomorpha</taxon>
        <taxon>Strongyloidea</taxon>
        <taxon>Metastrongylidae</taxon>
        <taxon>Dictyocaulus</taxon>
    </lineage>
</organism>
<dbReference type="CDD" id="cd00055">
    <property type="entry name" value="EGF_Lam"/>
    <property type="match status" value="2"/>
</dbReference>
<dbReference type="InterPro" id="IPR050440">
    <property type="entry name" value="Laminin/Netrin_ECM"/>
</dbReference>
<feature type="disulfide bond" evidence="3">
    <location>
        <begin position="113"/>
        <end position="122"/>
    </location>
</feature>
<dbReference type="OrthoDB" id="5819756at2759"/>
<dbReference type="SUPFAM" id="SSF57196">
    <property type="entry name" value="EGF/Laminin"/>
    <property type="match status" value="2"/>
</dbReference>
<evidence type="ECO:0000256" key="3">
    <source>
        <dbReference type="PROSITE-ProRule" id="PRU00460"/>
    </source>
</evidence>
<proteinExistence type="predicted"/>
<feature type="domain" description="Laminin EGF-like" evidence="4">
    <location>
        <begin position="91"/>
        <end position="140"/>
    </location>
</feature>
<dbReference type="PANTHER" id="PTHR10574">
    <property type="entry name" value="NETRIN/LAMININ-RELATED"/>
    <property type="match status" value="1"/>
</dbReference>
<dbReference type="GO" id="GO:0009888">
    <property type="term" value="P:tissue development"/>
    <property type="evidence" value="ECO:0007669"/>
    <property type="project" value="TreeGrafter"/>
</dbReference>
<feature type="disulfide bond" evidence="3">
    <location>
        <begin position="43"/>
        <end position="55"/>
    </location>
</feature>
<keyword evidence="2 3" id="KW-0424">Laminin EGF-like domain</keyword>
<accession>A0A0D8Y1Q9</accession>
<dbReference type="FunFam" id="2.10.25.10:FF:000074">
    <property type="entry name" value="Laminin subunit alpha"/>
    <property type="match status" value="1"/>
</dbReference>
<dbReference type="Pfam" id="PF00053">
    <property type="entry name" value="EGF_laminin"/>
    <property type="match status" value="2"/>
</dbReference>
<dbReference type="Gene3D" id="2.10.25.10">
    <property type="entry name" value="Laminin"/>
    <property type="match status" value="2"/>
</dbReference>
<evidence type="ECO:0000256" key="1">
    <source>
        <dbReference type="ARBA" id="ARBA00023157"/>
    </source>
</evidence>
<evidence type="ECO:0000256" key="2">
    <source>
        <dbReference type="ARBA" id="ARBA00023292"/>
    </source>
</evidence>
<dbReference type="PRINTS" id="PR00011">
    <property type="entry name" value="EGFLAMININ"/>
</dbReference>
<keyword evidence="6" id="KW-1185">Reference proteome</keyword>